<dbReference type="GO" id="GO:0009279">
    <property type="term" value="C:cell outer membrane"/>
    <property type="evidence" value="ECO:0007669"/>
    <property type="project" value="UniProtKB-SubCell"/>
</dbReference>
<gene>
    <name evidence="10" type="ORF">HF841_02505</name>
</gene>
<keyword evidence="10" id="KW-0675">Receptor</keyword>
<proteinExistence type="inferred from homology"/>
<evidence type="ECO:0000313" key="11">
    <source>
        <dbReference type="Proteomes" id="UP000520291"/>
    </source>
</evidence>
<keyword evidence="5" id="KW-0732">Signal</keyword>
<comment type="similarity">
    <text evidence="8">Belongs to the TonB-dependent receptor family.</text>
</comment>
<dbReference type="Proteomes" id="UP000520291">
    <property type="component" value="Unassembled WGS sequence"/>
</dbReference>
<dbReference type="GO" id="GO:0044718">
    <property type="term" value="P:siderophore transmembrane transport"/>
    <property type="evidence" value="ECO:0007669"/>
    <property type="project" value="TreeGrafter"/>
</dbReference>
<keyword evidence="3 8" id="KW-1134">Transmembrane beta strand</keyword>
<dbReference type="Gene3D" id="2.40.170.20">
    <property type="entry name" value="TonB-dependent receptor, beta-barrel domain"/>
    <property type="match status" value="1"/>
</dbReference>
<evidence type="ECO:0000256" key="7">
    <source>
        <dbReference type="ARBA" id="ARBA00023237"/>
    </source>
</evidence>
<dbReference type="PANTHER" id="PTHR30069">
    <property type="entry name" value="TONB-DEPENDENT OUTER MEMBRANE RECEPTOR"/>
    <property type="match status" value="1"/>
</dbReference>
<protein>
    <submittedName>
        <fullName evidence="10">TonB-dependent receptor plug domain-containing protein</fullName>
    </submittedName>
</protein>
<dbReference type="Gene3D" id="2.170.130.10">
    <property type="entry name" value="TonB-dependent receptor, plug domain"/>
    <property type="match status" value="1"/>
</dbReference>
<dbReference type="InterPro" id="IPR039426">
    <property type="entry name" value="TonB-dep_rcpt-like"/>
</dbReference>
<dbReference type="Pfam" id="PF07715">
    <property type="entry name" value="Plug"/>
    <property type="match status" value="1"/>
</dbReference>
<sequence length="672" mass="76460">MVMRIKVQYICMAFLYVGGFPLYAQKVTDDTISGKTHYIDEVTVKASVATRKVTSTTPVQVLSHRQLQQQGITDIADALRRFSGVNVKDYGGAGGMKTVSVRSLGSQHTAVAYDGVTVTDCQSGQIDLSRFSLDNIKSLSLAVGDNDDIFLPARTVASAASLRLQTLSPDLTDKNMYLKAEVKAGSFGMVNPSLRYDQRLASRASMSFTGDFMRADNIYPFTLVNGKYTSEERRNNNSIETYRSEWNIYIRPNDRSVLDGKFYYYNSFRELPGPVILYNNKSNEELSEQNFFSQLHYRTYWNNNLSLQVYGKFNWASTHYHDEGAEFPGGELNNLYYQREYYGSASLLYAPFTEWAFTYAADYSFNNLSSNTSSGVKPYRHTVLQSLTARYQTRHLTITALMLGSLYMNGAKVGENAGNSRHLSPSVSLSWKPWKRKELYFRTSYKDIFRVATFSENYFDRWGSRDLKPEVACQYNVGGTYAYSSTLSWLSDVGISLDGYYNYVKNKIVAMPYNMFFWTMVNLGHVDIWGAEANVDAIFRMAVRHQLLAAVSYTYQYAVDKTDPSSVYYKDQIPYTPVHSGSFSLAWENPYVNVSFHATGVSKRYASEQNIKANELKGYIECGVSLYRSFRWKKIDCSLRGDIQNIGDKQYSIVKSYPMPGRSYKLTFNISI</sequence>
<evidence type="ECO:0000256" key="3">
    <source>
        <dbReference type="ARBA" id="ARBA00022452"/>
    </source>
</evidence>
<accession>A0A7X9XH01</accession>
<organism evidence="10 11">
    <name type="scientific">Bacteroides eggerthii</name>
    <dbReference type="NCBI Taxonomy" id="28111"/>
    <lineage>
        <taxon>Bacteria</taxon>
        <taxon>Pseudomonadati</taxon>
        <taxon>Bacteroidota</taxon>
        <taxon>Bacteroidia</taxon>
        <taxon>Bacteroidales</taxon>
        <taxon>Bacteroidaceae</taxon>
        <taxon>Bacteroides</taxon>
    </lineage>
</organism>
<comment type="subcellular location">
    <subcellularLocation>
        <location evidence="1 8">Cell outer membrane</location>
        <topology evidence="1 8">Multi-pass membrane protein</topology>
    </subcellularLocation>
</comment>
<dbReference type="EMBL" id="JABAGL010000003">
    <property type="protein sequence ID" value="NME84903.1"/>
    <property type="molecule type" value="Genomic_DNA"/>
</dbReference>
<evidence type="ECO:0000259" key="9">
    <source>
        <dbReference type="Pfam" id="PF07715"/>
    </source>
</evidence>
<evidence type="ECO:0000256" key="2">
    <source>
        <dbReference type="ARBA" id="ARBA00022448"/>
    </source>
</evidence>
<reference evidence="10 11" key="1">
    <citation type="submission" date="2020-04" db="EMBL/GenBank/DDBJ databases">
        <authorList>
            <person name="Hitch T.C.A."/>
            <person name="Wylensek D."/>
            <person name="Clavel T."/>
        </authorList>
    </citation>
    <scope>NUCLEOTIDE SEQUENCE [LARGE SCALE GENOMIC DNA]</scope>
    <source>
        <strain evidence="10 11">WCA3-601-WT-5E</strain>
    </source>
</reference>
<dbReference type="InterPro" id="IPR037066">
    <property type="entry name" value="Plug_dom_sf"/>
</dbReference>
<feature type="domain" description="TonB-dependent receptor plug" evidence="9">
    <location>
        <begin position="53"/>
        <end position="141"/>
    </location>
</feature>
<name>A0A7X9XH01_9BACE</name>
<dbReference type="SUPFAM" id="SSF56935">
    <property type="entry name" value="Porins"/>
    <property type="match status" value="1"/>
</dbReference>
<evidence type="ECO:0000256" key="4">
    <source>
        <dbReference type="ARBA" id="ARBA00022692"/>
    </source>
</evidence>
<evidence type="ECO:0000313" key="10">
    <source>
        <dbReference type="EMBL" id="NME84903.1"/>
    </source>
</evidence>
<dbReference type="GO" id="GO:0015344">
    <property type="term" value="F:siderophore uptake transmembrane transporter activity"/>
    <property type="evidence" value="ECO:0007669"/>
    <property type="project" value="TreeGrafter"/>
</dbReference>
<dbReference type="AlphaFoldDB" id="A0A7X9XH01"/>
<evidence type="ECO:0000256" key="1">
    <source>
        <dbReference type="ARBA" id="ARBA00004571"/>
    </source>
</evidence>
<evidence type="ECO:0000256" key="8">
    <source>
        <dbReference type="PROSITE-ProRule" id="PRU01360"/>
    </source>
</evidence>
<dbReference type="InterPro" id="IPR036942">
    <property type="entry name" value="Beta-barrel_TonB_sf"/>
</dbReference>
<keyword evidence="7 8" id="KW-0998">Cell outer membrane</keyword>
<keyword evidence="2 8" id="KW-0813">Transport</keyword>
<dbReference type="InterPro" id="IPR012910">
    <property type="entry name" value="Plug_dom"/>
</dbReference>
<evidence type="ECO:0000256" key="6">
    <source>
        <dbReference type="ARBA" id="ARBA00023136"/>
    </source>
</evidence>
<keyword evidence="4 8" id="KW-0812">Transmembrane</keyword>
<dbReference type="PROSITE" id="PS52016">
    <property type="entry name" value="TONB_DEPENDENT_REC_3"/>
    <property type="match status" value="1"/>
</dbReference>
<evidence type="ECO:0000256" key="5">
    <source>
        <dbReference type="ARBA" id="ARBA00022729"/>
    </source>
</evidence>
<comment type="caution">
    <text evidence="10">The sequence shown here is derived from an EMBL/GenBank/DDBJ whole genome shotgun (WGS) entry which is preliminary data.</text>
</comment>
<dbReference type="PANTHER" id="PTHR30069:SF29">
    <property type="entry name" value="HEMOGLOBIN AND HEMOGLOBIN-HAPTOGLOBIN-BINDING PROTEIN 1-RELATED"/>
    <property type="match status" value="1"/>
</dbReference>
<keyword evidence="6 8" id="KW-0472">Membrane</keyword>